<dbReference type="EMBL" id="FTMC01000007">
    <property type="protein sequence ID" value="SIQ51094.1"/>
    <property type="molecule type" value="Genomic_DNA"/>
</dbReference>
<proteinExistence type="predicted"/>
<evidence type="ECO:0000313" key="2">
    <source>
        <dbReference type="Proteomes" id="UP000186079"/>
    </source>
</evidence>
<dbReference type="AlphaFoldDB" id="A0A1N6TCU7"/>
<evidence type="ECO:0000313" key="1">
    <source>
        <dbReference type="EMBL" id="SIQ51094.1"/>
    </source>
</evidence>
<accession>A0A1N6TCU7</accession>
<name>A0A1N6TCU7_9PSED</name>
<protein>
    <submittedName>
        <fullName evidence="1">Uncharacterized protein</fullName>
    </submittedName>
</protein>
<gene>
    <name evidence="1" type="ORF">SAMN05421672_10741</name>
</gene>
<dbReference type="Proteomes" id="UP000186079">
    <property type="component" value="Unassembled WGS sequence"/>
</dbReference>
<reference evidence="1 2" key="1">
    <citation type="submission" date="2017-01" db="EMBL/GenBank/DDBJ databases">
        <authorList>
            <person name="Mah S.A."/>
            <person name="Swanson W.J."/>
            <person name="Moy G.W."/>
            <person name="Vacquier V.D."/>
        </authorList>
    </citation>
    <scope>NUCLEOTIDE SEQUENCE [LARGE SCALE GENOMIC DNA]</scope>
    <source>
        <strain evidence="1 2">ATCC 29606</strain>
    </source>
</reference>
<organism evidence="1 2">
    <name type="scientific">Pseudomonas flexibilis</name>
    <dbReference type="NCBI Taxonomy" id="706570"/>
    <lineage>
        <taxon>Bacteria</taxon>
        <taxon>Pseudomonadati</taxon>
        <taxon>Pseudomonadota</taxon>
        <taxon>Gammaproteobacteria</taxon>
        <taxon>Pseudomonadales</taxon>
        <taxon>Pseudomonadaceae</taxon>
        <taxon>Pseudomonas</taxon>
    </lineage>
</organism>
<sequence length="252" mass="28420">MALIGRGTYCGAPAMADPRISLTDAIRRWLQVDRSKNPKFKERVNYLVKVLSAEKDKDQNPLEKLLDIGWQEASGTGDGRRSQQDLPSDQQTCLRNALSLLGVLGKPAAVAELLRPAKDPRDPSGHRRDKARQLREQLELHGWLDDALDDFLNQLASVDPRHVELPNPFGSRLPQRILSAGSLAEQLAHQPVSSAADRMARHALRNEVELAWKEAQAVDPQHLSPEQERIRQTVIARYQEAVDFDNLLKRWL</sequence>